<reference evidence="7" key="2">
    <citation type="journal article" date="2020" name="Nat. Commun.">
        <title>Large-scale genome sequencing of mycorrhizal fungi provides insights into the early evolution of symbiotic traits.</title>
        <authorList>
            <person name="Miyauchi S."/>
            <person name="Kiss E."/>
            <person name="Kuo A."/>
            <person name="Drula E."/>
            <person name="Kohler A."/>
            <person name="Sanchez-Garcia M."/>
            <person name="Morin E."/>
            <person name="Andreopoulos B."/>
            <person name="Barry K.W."/>
            <person name="Bonito G."/>
            <person name="Buee M."/>
            <person name="Carver A."/>
            <person name="Chen C."/>
            <person name="Cichocki N."/>
            <person name="Clum A."/>
            <person name="Culley D."/>
            <person name="Crous P.W."/>
            <person name="Fauchery L."/>
            <person name="Girlanda M."/>
            <person name="Hayes R.D."/>
            <person name="Keri Z."/>
            <person name="LaButti K."/>
            <person name="Lipzen A."/>
            <person name="Lombard V."/>
            <person name="Magnuson J."/>
            <person name="Maillard F."/>
            <person name="Murat C."/>
            <person name="Nolan M."/>
            <person name="Ohm R.A."/>
            <person name="Pangilinan J."/>
            <person name="Pereira M.F."/>
            <person name="Perotto S."/>
            <person name="Peter M."/>
            <person name="Pfister S."/>
            <person name="Riley R."/>
            <person name="Sitrit Y."/>
            <person name="Stielow J.B."/>
            <person name="Szollosi G."/>
            <person name="Zifcakova L."/>
            <person name="Stursova M."/>
            <person name="Spatafora J.W."/>
            <person name="Tedersoo L."/>
            <person name="Vaario L.M."/>
            <person name="Yamada A."/>
            <person name="Yan M."/>
            <person name="Wang P."/>
            <person name="Xu J."/>
            <person name="Bruns T."/>
            <person name="Baldrian P."/>
            <person name="Vilgalys R."/>
            <person name="Dunand C."/>
            <person name="Henrissat B."/>
            <person name="Grigoriev I.V."/>
            <person name="Hibbett D."/>
            <person name="Nagy L.G."/>
            <person name="Martin F.M."/>
        </authorList>
    </citation>
    <scope>NUCLEOTIDE SEQUENCE</scope>
    <source>
        <strain evidence="7">BED1</strain>
    </source>
</reference>
<feature type="chain" id="PRO_5042201894" evidence="5">
    <location>
        <begin position="21"/>
        <end position="403"/>
    </location>
</feature>
<keyword evidence="8" id="KW-1185">Reference proteome</keyword>
<sequence length="403" mass="42884">MFSFKAFLPLILITSTAVDAIFVSRRTGKTTLSFATKINELGTLNVAERDRARAQAMKQGGQLGQRSSIMDSNTGVNYVVQVGIGSPATNYTLLLDTGSGNTWVGAGKPYVPTKTSRNTGEAVSVSYGSGSFSGEEWIDTITLSPSLVIRQQSIGVTSQASGIAHDLDGILGLGPINLTMGTVNGMNTVPTVSDNLHSQGTISKEVLGVYFIPESSSTTKSGELMFGGYDHSTIVGPVFYVPLTKTQLASDYWGIEQSISYGDDIIQPSTAGIIDTGTTLILIATNAFQEYKNMTGGTPDSVTGLLKITSEQYDNLKPLVFIVGSEPFVLTPNAQIWPRSLNTAIGGSADAIYLIVSDIGSPSGSGLDFVNGYTFLERFYSVYDTTKQSIGLAHTKFTFSENN</sequence>
<dbReference type="PROSITE" id="PS00141">
    <property type="entry name" value="ASP_PROTEASE"/>
    <property type="match status" value="1"/>
</dbReference>
<comment type="caution">
    <text evidence="7">The sequence shown here is derived from an EMBL/GenBank/DDBJ whole genome shotgun (WGS) entry which is preliminary data.</text>
</comment>
<dbReference type="CDD" id="cd05471">
    <property type="entry name" value="pepsin_like"/>
    <property type="match status" value="1"/>
</dbReference>
<evidence type="ECO:0000256" key="1">
    <source>
        <dbReference type="ARBA" id="ARBA00007447"/>
    </source>
</evidence>
<dbReference type="PANTHER" id="PTHR47966:SF51">
    <property type="entry name" value="BETA-SITE APP-CLEAVING ENZYME, ISOFORM A-RELATED"/>
    <property type="match status" value="1"/>
</dbReference>
<organism evidence="7 8">
    <name type="scientific">Boletus edulis BED1</name>
    <dbReference type="NCBI Taxonomy" id="1328754"/>
    <lineage>
        <taxon>Eukaryota</taxon>
        <taxon>Fungi</taxon>
        <taxon>Dikarya</taxon>
        <taxon>Basidiomycota</taxon>
        <taxon>Agaricomycotina</taxon>
        <taxon>Agaricomycetes</taxon>
        <taxon>Agaricomycetidae</taxon>
        <taxon>Boletales</taxon>
        <taxon>Boletineae</taxon>
        <taxon>Boletaceae</taxon>
        <taxon>Boletoideae</taxon>
        <taxon>Boletus</taxon>
    </lineage>
</organism>
<accession>A0AAD4C409</accession>
<evidence type="ECO:0000256" key="3">
    <source>
        <dbReference type="PIRSR" id="PIRSR601461-1"/>
    </source>
</evidence>
<keyword evidence="4" id="KW-0378">Hydrolase</keyword>
<dbReference type="EMBL" id="WHUW01000003">
    <property type="protein sequence ID" value="KAF8448701.1"/>
    <property type="molecule type" value="Genomic_DNA"/>
</dbReference>
<dbReference type="InterPro" id="IPR034164">
    <property type="entry name" value="Pepsin-like_dom"/>
</dbReference>
<evidence type="ECO:0000313" key="7">
    <source>
        <dbReference type="EMBL" id="KAF8448701.1"/>
    </source>
</evidence>
<dbReference type="Gene3D" id="2.40.70.10">
    <property type="entry name" value="Acid Proteases"/>
    <property type="match status" value="2"/>
</dbReference>
<keyword evidence="4 7" id="KW-0645">Protease</keyword>
<feature type="domain" description="Peptidase A1" evidence="6">
    <location>
        <begin position="78"/>
        <end position="393"/>
    </location>
</feature>
<evidence type="ECO:0000313" key="8">
    <source>
        <dbReference type="Proteomes" id="UP001194468"/>
    </source>
</evidence>
<evidence type="ECO:0000256" key="4">
    <source>
        <dbReference type="RuleBase" id="RU000454"/>
    </source>
</evidence>
<gene>
    <name evidence="7" type="ORF">L210DRAFT_312012</name>
</gene>
<comment type="similarity">
    <text evidence="1 4">Belongs to the peptidase A1 family.</text>
</comment>
<keyword evidence="2 4" id="KW-0064">Aspartyl protease</keyword>
<dbReference type="PANTHER" id="PTHR47966">
    <property type="entry name" value="BETA-SITE APP-CLEAVING ENZYME, ISOFORM A-RELATED"/>
    <property type="match status" value="1"/>
</dbReference>
<name>A0AAD4C409_BOLED</name>
<dbReference type="GO" id="GO:0004190">
    <property type="term" value="F:aspartic-type endopeptidase activity"/>
    <property type="evidence" value="ECO:0007669"/>
    <property type="project" value="UniProtKB-KW"/>
</dbReference>
<dbReference type="InterPro" id="IPR033121">
    <property type="entry name" value="PEPTIDASE_A1"/>
</dbReference>
<proteinExistence type="inferred from homology"/>
<protein>
    <submittedName>
        <fullName evidence="7">Family A1 protease</fullName>
    </submittedName>
</protein>
<keyword evidence="5" id="KW-0732">Signal</keyword>
<dbReference type="InterPro" id="IPR001461">
    <property type="entry name" value="Aspartic_peptidase_A1"/>
</dbReference>
<dbReference type="InterPro" id="IPR021109">
    <property type="entry name" value="Peptidase_aspartic_dom_sf"/>
</dbReference>
<dbReference type="Pfam" id="PF00026">
    <property type="entry name" value="Asp"/>
    <property type="match status" value="1"/>
</dbReference>
<feature type="signal peptide" evidence="5">
    <location>
        <begin position="1"/>
        <end position="20"/>
    </location>
</feature>
<dbReference type="AlphaFoldDB" id="A0AAD4C409"/>
<evidence type="ECO:0000256" key="5">
    <source>
        <dbReference type="SAM" id="SignalP"/>
    </source>
</evidence>
<dbReference type="SUPFAM" id="SSF50630">
    <property type="entry name" value="Acid proteases"/>
    <property type="match status" value="1"/>
</dbReference>
<dbReference type="PROSITE" id="PS51767">
    <property type="entry name" value="PEPTIDASE_A1"/>
    <property type="match status" value="1"/>
</dbReference>
<feature type="active site" evidence="3">
    <location>
        <position position="96"/>
    </location>
</feature>
<feature type="active site" evidence="3">
    <location>
        <position position="275"/>
    </location>
</feature>
<dbReference type="PRINTS" id="PR00792">
    <property type="entry name" value="PEPSIN"/>
</dbReference>
<dbReference type="GO" id="GO:0006508">
    <property type="term" value="P:proteolysis"/>
    <property type="evidence" value="ECO:0007669"/>
    <property type="project" value="UniProtKB-KW"/>
</dbReference>
<dbReference type="InterPro" id="IPR001969">
    <property type="entry name" value="Aspartic_peptidase_AS"/>
</dbReference>
<dbReference type="Proteomes" id="UP001194468">
    <property type="component" value="Unassembled WGS sequence"/>
</dbReference>
<evidence type="ECO:0000259" key="6">
    <source>
        <dbReference type="PROSITE" id="PS51767"/>
    </source>
</evidence>
<reference evidence="7" key="1">
    <citation type="submission" date="2019-10" db="EMBL/GenBank/DDBJ databases">
        <authorList>
            <consortium name="DOE Joint Genome Institute"/>
            <person name="Kuo A."/>
            <person name="Miyauchi S."/>
            <person name="Kiss E."/>
            <person name="Drula E."/>
            <person name="Kohler A."/>
            <person name="Sanchez-Garcia M."/>
            <person name="Andreopoulos B."/>
            <person name="Barry K.W."/>
            <person name="Bonito G."/>
            <person name="Buee M."/>
            <person name="Carver A."/>
            <person name="Chen C."/>
            <person name="Cichocki N."/>
            <person name="Clum A."/>
            <person name="Culley D."/>
            <person name="Crous P.W."/>
            <person name="Fauchery L."/>
            <person name="Girlanda M."/>
            <person name="Hayes R."/>
            <person name="Keri Z."/>
            <person name="LaButti K."/>
            <person name="Lipzen A."/>
            <person name="Lombard V."/>
            <person name="Magnuson J."/>
            <person name="Maillard F."/>
            <person name="Morin E."/>
            <person name="Murat C."/>
            <person name="Nolan M."/>
            <person name="Ohm R."/>
            <person name="Pangilinan J."/>
            <person name="Pereira M."/>
            <person name="Perotto S."/>
            <person name="Peter M."/>
            <person name="Riley R."/>
            <person name="Sitrit Y."/>
            <person name="Stielow B."/>
            <person name="Szollosi G."/>
            <person name="Zifcakova L."/>
            <person name="Stursova M."/>
            <person name="Spatafora J.W."/>
            <person name="Tedersoo L."/>
            <person name="Vaario L.-M."/>
            <person name="Yamada A."/>
            <person name="Yan M."/>
            <person name="Wang P."/>
            <person name="Xu J."/>
            <person name="Bruns T."/>
            <person name="Baldrian P."/>
            <person name="Vilgalys R."/>
            <person name="Henrissat B."/>
            <person name="Grigoriev I.V."/>
            <person name="Hibbett D."/>
            <person name="Nagy L.G."/>
            <person name="Martin F.M."/>
        </authorList>
    </citation>
    <scope>NUCLEOTIDE SEQUENCE</scope>
    <source>
        <strain evidence="7">BED1</strain>
    </source>
</reference>
<evidence type="ECO:0000256" key="2">
    <source>
        <dbReference type="ARBA" id="ARBA00022750"/>
    </source>
</evidence>